<evidence type="ECO:0000313" key="1">
    <source>
        <dbReference type="EMBL" id="PQQ08386.1"/>
    </source>
</evidence>
<dbReference type="AlphaFoldDB" id="A0A315A2N2"/>
<protein>
    <submittedName>
        <fullName evidence="1">Uncharacterized protein</fullName>
    </submittedName>
</protein>
<name>A0A315A2N2_PRUYE</name>
<comment type="caution">
    <text evidence="1">The sequence shown here is derived from an EMBL/GenBank/DDBJ whole genome shotgun (WGS) entry which is preliminary data.</text>
</comment>
<organism evidence="1 2">
    <name type="scientific">Prunus yedoensis var. nudiflora</name>
    <dbReference type="NCBI Taxonomy" id="2094558"/>
    <lineage>
        <taxon>Eukaryota</taxon>
        <taxon>Viridiplantae</taxon>
        <taxon>Streptophyta</taxon>
        <taxon>Embryophyta</taxon>
        <taxon>Tracheophyta</taxon>
        <taxon>Spermatophyta</taxon>
        <taxon>Magnoliopsida</taxon>
        <taxon>eudicotyledons</taxon>
        <taxon>Gunneridae</taxon>
        <taxon>Pentapetalae</taxon>
        <taxon>rosids</taxon>
        <taxon>fabids</taxon>
        <taxon>Rosales</taxon>
        <taxon>Rosaceae</taxon>
        <taxon>Amygdaloideae</taxon>
        <taxon>Amygdaleae</taxon>
        <taxon>Prunus</taxon>
    </lineage>
</organism>
<sequence>MGLHRGRSLGLGEELHSQEVASGSHGSPVGTVRSHHVAFAAQKDISLGSYDTLHIVSEGSLSKKKRLASNSFTKVPHYGESDVTDVLCDVPVTISLGLSRGKEILGAQTKEVVLDNMTDECIGTTHNVNSLPPSCHKGSSSSGKKGFKRMRGVRPRGCSNMNGVGQQDAVRPVITPEQNGWLCLPFTRDEIEGALFQMFPTKSPILKTEYQAHCFHRLGAIL</sequence>
<reference evidence="1 2" key="1">
    <citation type="submission" date="2018-02" db="EMBL/GenBank/DDBJ databases">
        <title>Draft genome of wild Prunus yedoensis var. nudiflora.</title>
        <authorList>
            <person name="Baek S."/>
            <person name="Kim J.-H."/>
            <person name="Choi K."/>
            <person name="Kim G.-B."/>
            <person name="Cho A."/>
            <person name="Jang H."/>
            <person name="Shin C.-H."/>
            <person name="Yu H.-J."/>
            <person name="Mun J.-H."/>
        </authorList>
    </citation>
    <scope>NUCLEOTIDE SEQUENCE [LARGE SCALE GENOMIC DNA]</scope>
    <source>
        <strain evidence="2">cv. Jeju island</strain>
        <tissue evidence="1">Leaf</tissue>
    </source>
</reference>
<dbReference type="OrthoDB" id="10495374at2759"/>
<accession>A0A315A2N2</accession>
<keyword evidence="2" id="KW-1185">Reference proteome</keyword>
<dbReference type="EMBL" id="PJQY01000732">
    <property type="protein sequence ID" value="PQQ08386.1"/>
    <property type="molecule type" value="Genomic_DNA"/>
</dbReference>
<dbReference type="Proteomes" id="UP000250321">
    <property type="component" value="Unassembled WGS sequence"/>
</dbReference>
<evidence type="ECO:0000313" key="2">
    <source>
        <dbReference type="Proteomes" id="UP000250321"/>
    </source>
</evidence>
<proteinExistence type="predicted"/>
<gene>
    <name evidence="1" type="ORF">Pyn_29687</name>
</gene>